<keyword evidence="3" id="KW-1185">Reference proteome</keyword>
<evidence type="ECO:0008006" key="4">
    <source>
        <dbReference type="Google" id="ProtNLM"/>
    </source>
</evidence>
<reference evidence="2 3" key="1">
    <citation type="submission" date="2017-05" db="EMBL/GenBank/DDBJ databases">
        <authorList>
            <person name="Varghese N."/>
            <person name="Submissions S."/>
        </authorList>
    </citation>
    <scope>NUCLEOTIDE SEQUENCE [LARGE SCALE GENOMIC DNA]</scope>
    <source>
        <strain evidence="2 3">DSM 27040</strain>
    </source>
</reference>
<organism evidence="2 3">
    <name type="scientific">Saccharicrinis carchari</name>
    <dbReference type="NCBI Taxonomy" id="1168039"/>
    <lineage>
        <taxon>Bacteria</taxon>
        <taxon>Pseudomonadati</taxon>
        <taxon>Bacteroidota</taxon>
        <taxon>Bacteroidia</taxon>
        <taxon>Marinilabiliales</taxon>
        <taxon>Marinilabiliaceae</taxon>
        <taxon>Saccharicrinis</taxon>
    </lineage>
</organism>
<sequence length="112" mass="13299">MKHSYIITLIILIGLFLIISLINQRKINSTINDEIVIAMESVGDTITLFEKFNKPRFIDTVEYNNDIVVMFYHVHQIAPWKKIKRYSFPCEIYIYLDKESYDIISYKIAPFD</sequence>
<gene>
    <name evidence="2" type="ORF">SAMN06265379_101960</name>
</gene>
<dbReference type="Proteomes" id="UP000319040">
    <property type="component" value="Unassembled WGS sequence"/>
</dbReference>
<dbReference type="AlphaFoldDB" id="A0A521BI63"/>
<accession>A0A521BI63</accession>
<protein>
    <recommendedName>
        <fullName evidence="4">DUF3139 domain-containing protein</fullName>
    </recommendedName>
</protein>
<keyword evidence="1" id="KW-0812">Transmembrane</keyword>
<keyword evidence="1" id="KW-1133">Transmembrane helix</keyword>
<keyword evidence="1" id="KW-0472">Membrane</keyword>
<evidence type="ECO:0000313" key="2">
    <source>
        <dbReference type="EMBL" id="SMO46828.1"/>
    </source>
</evidence>
<evidence type="ECO:0000256" key="1">
    <source>
        <dbReference type="SAM" id="Phobius"/>
    </source>
</evidence>
<proteinExistence type="predicted"/>
<name>A0A521BI63_SACCC</name>
<dbReference type="EMBL" id="FXTB01000001">
    <property type="protein sequence ID" value="SMO46828.1"/>
    <property type="molecule type" value="Genomic_DNA"/>
</dbReference>
<evidence type="ECO:0000313" key="3">
    <source>
        <dbReference type="Proteomes" id="UP000319040"/>
    </source>
</evidence>
<feature type="transmembrane region" description="Helical" evidence="1">
    <location>
        <begin position="6"/>
        <end position="22"/>
    </location>
</feature>